<dbReference type="Gene3D" id="3.40.50.1820">
    <property type="entry name" value="alpha/beta hydrolase"/>
    <property type="match status" value="1"/>
</dbReference>
<protein>
    <submittedName>
        <fullName evidence="3">Alpha/beta hydrolase</fullName>
    </submittedName>
</protein>
<sequence>MEIRDKYYTVNGIRLHVAEAGSPDGKVLLFLHGFPEFWYGWHKQLDFFAAEGFWVLAPDQRGYNTSSKPSRVKAYTISQLTADIADLIQQVIARKVYLVGHDWGGAVAWAVAQHYPNLLEKLIILNMPHPEVMHEELRTNPKQLLRSWYTGFFQVPKLPEAYCRAFNFKALEKSMMLTANAGTFSEADIKRYKAAWQQPKALTTMINWYRAYKYKSLDVSREVTVPTLMLWGRKDTFLNDTMAQPSIAKCTNGKLIFLDNATHWLHHEKPDEVNSLMYDFIK</sequence>
<dbReference type="InterPro" id="IPR000639">
    <property type="entry name" value="Epox_hydrolase-like"/>
</dbReference>
<dbReference type="GO" id="GO:0016787">
    <property type="term" value="F:hydrolase activity"/>
    <property type="evidence" value="ECO:0007669"/>
    <property type="project" value="UniProtKB-KW"/>
</dbReference>
<dbReference type="Pfam" id="PF00561">
    <property type="entry name" value="Abhydrolase_1"/>
    <property type="match status" value="1"/>
</dbReference>
<evidence type="ECO:0000259" key="2">
    <source>
        <dbReference type="Pfam" id="PF00561"/>
    </source>
</evidence>
<dbReference type="EMBL" id="QRGR01000006">
    <property type="protein sequence ID" value="RDV16024.1"/>
    <property type="molecule type" value="Genomic_DNA"/>
</dbReference>
<reference evidence="4" key="1">
    <citation type="submission" date="2018-08" db="EMBL/GenBank/DDBJ databases">
        <authorList>
            <person name="Liu Z.-W."/>
            <person name="Du Z.-J."/>
        </authorList>
    </citation>
    <scope>NUCLEOTIDE SEQUENCE [LARGE SCALE GENOMIC DNA]</scope>
    <source>
        <strain evidence="4">H4X</strain>
    </source>
</reference>
<dbReference type="PRINTS" id="PR00111">
    <property type="entry name" value="ABHYDROLASE"/>
</dbReference>
<evidence type="ECO:0000313" key="3">
    <source>
        <dbReference type="EMBL" id="RDV16024.1"/>
    </source>
</evidence>
<name>A0A3D8LFK1_9BACT</name>
<dbReference type="InterPro" id="IPR000073">
    <property type="entry name" value="AB_hydrolase_1"/>
</dbReference>
<evidence type="ECO:0000313" key="4">
    <source>
        <dbReference type="Proteomes" id="UP000256708"/>
    </source>
</evidence>
<feature type="domain" description="AB hydrolase-1" evidence="2">
    <location>
        <begin position="27"/>
        <end position="270"/>
    </location>
</feature>
<dbReference type="RefSeq" id="WP_115564736.1">
    <property type="nucleotide sequence ID" value="NZ_QRGR01000006.1"/>
</dbReference>
<dbReference type="OrthoDB" id="9773293at2"/>
<accession>A0A3D8LFK1</accession>
<comment type="caution">
    <text evidence="3">The sequence shown here is derived from an EMBL/GenBank/DDBJ whole genome shotgun (WGS) entry which is preliminary data.</text>
</comment>
<dbReference type="AlphaFoldDB" id="A0A3D8LFK1"/>
<dbReference type="InterPro" id="IPR029058">
    <property type="entry name" value="AB_hydrolase_fold"/>
</dbReference>
<keyword evidence="1 3" id="KW-0378">Hydrolase</keyword>
<keyword evidence="4" id="KW-1185">Reference proteome</keyword>
<organism evidence="3 4">
    <name type="scientific">Pontibacter diazotrophicus</name>
    <dbReference type="NCBI Taxonomy" id="1400979"/>
    <lineage>
        <taxon>Bacteria</taxon>
        <taxon>Pseudomonadati</taxon>
        <taxon>Bacteroidota</taxon>
        <taxon>Cytophagia</taxon>
        <taxon>Cytophagales</taxon>
        <taxon>Hymenobacteraceae</taxon>
        <taxon>Pontibacter</taxon>
    </lineage>
</organism>
<dbReference type="PANTHER" id="PTHR43329">
    <property type="entry name" value="EPOXIDE HYDROLASE"/>
    <property type="match status" value="1"/>
</dbReference>
<evidence type="ECO:0000256" key="1">
    <source>
        <dbReference type="ARBA" id="ARBA00022801"/>
    </source>
</evidence>
<dbReference type="SUPFAM" id="SSF53474">
    <property type="entry name" value="alpha/beta-Hydrolases"/>
    <property type="match status" value="1"/>
</dbReference>
<proteinExistence type="predicted"/>
<dbReference type="PRINTS" id="PR00412">
    <property type="entry name" value="EPOXHYDRLASE"/>
</dbReference>
<dbReference type="Proteomes" id="UP000256708">
    <property type="component" value="Unassembled WGS sequence"/>
</dbReference>
<gene>
    <name evidence="3" type="ORF">DXT99_06545</name>
</gene>